<accession>A0A4Y2D8F3</accession>
<dbReference type="Proteomes" id="UP000499080">
    <property type="component" value="Unassembled WGS sequence"/>
</dbReference>
<comment type="caution">
    <text evidence="1">The sequence shown here is derived from an EMBL/GenBank/DDBJ whole genome shotgun (WGS) entry which is preliminary data.</text>
</comment>
<organism evidence="1 2">
    <name type="scientific">Araneus ventricosus</name>
    <name type="common">Orbweaver spider</name>
    <name type="synonym">Epeira ventricosa</name>
    <dbReference type="NCBI Taxonomy" id="182803"/>
    <lineage>
        <taxon>Eukaryota</taxon>
        <taxon>Metazoa</taxon>
        <taxon>Ecdysozoa</taxon>
        <taxon>Arthropoda</taxon>
        <taxon>Chelicerata</taxon>
        <taxon>Arachnida</taxon>
        <taxon>Araneae</taxon>
        <taxon>Araneomorphae</taxon>
        <taxon>Entelegynae</taxon>
        <taxon>Araneoidea</taxon>
        <taxon>Araneidae</taxon>
        <taxon>Araneus</taxon>
    </lineage>
</organism>
<evidence type="ECO:0000313" key="2">
    <source>
        <dbReference type="Proteomes" id="UP000499080"/>
    </source>
</evidence>
<name>A0A4Y2D8F3_ARAVE</name>
<sequence length="125" mass="14092">MGFAPDLPHELLKQFLSFANRMGIAMQEDDTVTQHARPFALNGFMMAHERVMGNENLNSLPFPSPLKAGWPIENSAETFKSKRTMIEENVQIFARSRIMGTTAIVTFPMDEFSVLFICGKVELLP</sequence>
<dbReference type="EMBL" id="BGPR01000305">
    <property type="protein sequence ID" value="GBM11855.1"/>
    <property type="molecule type" value="Genomic_DNA"/>
</dbReference>
<evidence type="ECO:0000313" key="1">
    <source>
        <dbReference type="EMBL" id="GBM11855.1"/>
    </source>
</evidence>
<dbReference type="AlphaFoldDB" id="A0A4Y2D8F3"/>
<keyword evidence="2" id="KW-1185">Reference proteome</keyword>
<gene>
    <name evidence="1" type="ORF">AVEN_26778_1</name>
</gene>
<protein>
    <submittedName>
        <fullName evidence="1">Uncharacterized protein</fullName>
    </submittedName>
</protein>
<proteinExistence type="predicted"/>
<reference evidence="1 2" key="1">
    <citation type="journal article" date="2019" name="Sci. Rep.">
        <title>Orb-weaving spider Araneus ventricosus genome elucidates the spidroin gene catalogue.</title>
        <authorList>
            <person name="Kono N."/>
            <person name="Nakamura H."/>
            <person name="Ohtoshi R."/>
            <person name="Moran D.A.P."/>
            <person name="Shinohara A."/>
            <person name="Yoshida Y."/>
            <person name="Fujiwara M."/>
            <person name="Mori M."/>
            <person name="Tomita M."/>
            <person name="Arakawa K."/>
        </authorList>
    </citation>
    <scope>NUCLEOTIDE SEQUENCE [LARGE SCALE GENOMIC DNA]</scope>
</reference>